<comment type="caution">
    <text evidence="2">The sequence shown here is derived from an EMBL/GenBank/DDBJ whole genome shotgun (WGS) entry which is preliminary data.</text>
</comment>
<protein>
    <submittedName>
        <fullName evidence="2">Uncharacterized protein</fullName>
    </submittedName>
</protein>
<feature type="chain" id="PRO_5046617519" evidence="1">
    <location>
        <begin position="17"/>
        <end position="322"/>
    </location>
</feature>
<dbReference type="EMBL" id="JAKJXO020000006">
    <property type="protein sequence ID" value="KAL1603492.1"/>
    <property type="molecule type" value="Genomic_DNA"/>
</dbReference>
<proteinExistence type="predicted"/>
<keyword evidence="1" id="KW-0732">Signal</keyword>
<keyword evidence="3" id="KW-1185">Reference proteome</keyword>
<accession>A0ABR3RHW9</accession>
<reference evidence="2 3" key="1">
    <citation type="submission" date="2024-02" db="EMBL/GenBank/DDBJ databases">
        <title>De novo assembly and annotation of 12 fungi associated with fruit tree decline syndrome in Ontario, Canada.</title>
        <authorList>
            <person name="Sulman M."/>
            <person name="Ellouze W."/>
            <person name="Ilyukhin E."/>
        </authorList>
    </citation>
    <scope>NUCLEOTIDE SEQUENCE [LARGE SCALE GENOMIC DNA]</scope>
    <source>
        <strain evidence="2 3">M42-189</strain>
    </source>
</reference>
<evidence type="ECO:0000313" key="2">
    <source>
        <dbReference type="EMBL" id="KAL1603492.1"/>
    </source>
</evidence>
<evidence type="ECO:0000256" key="1">
    <source>
        <dbReference type="SAM" id="SignalP"/>
    </source>
</evidence>
<organism evidence="2 3">
    <name type="scientific">Paraconiothyrium brasiliense</name>
    <dbReference type="NCBI Taxonomy" id="300254"/>
    <lineage>
        <taxon>Eukaryota</taxon>
        <taxon>Fungi</taxon>
        <taxon>Dikarya</taxon>
        <taxon>Ascomycota</taxon>
        <taxon>Pezizomycotina</taxon>
        <taxon>Dothideomycetes</taxon>
        <taxon>Pleosporomycetidae</taxon>
        <taxon>Pleosporales</taxon>
        <taxon>Massarineae</taxon>
        <taxon>Didymosphaeriaceae</taxon>
        <taxon>Paraconiothyrium</taxon>
    </lineage>
</organism>
<dbReference type="Proteomes" id="UP001521785">
    <property type="component" value="Unassembled WGS sequence"/>
</dbReference>
<evidence type="ECO:0000313" key="3">
    <source>
        <dbReference type="Proteomes" id="UP001521785"/>
    </source>
</evidence>
<feature type="signal peptide" evidence="1">
    <location>
        <begin position="1"/>
        <end position="16"/>
    </location>
</feature>
<sequence>MLIIAFLAVAATLVNAVFNAVLSEQFVPSSNHTVSTLYGLTRRFDKSATAPDELWADALCRGEQFVSAFEGTDEEAGKIFKSTANPPTMQNQWQGDQKSDLAKWGWTEVDANDHGMCDYSQTFWGYDTSYDALGLNKKPKFSGFPKILIPNGGDNICYELWHGDNKLNAGHEVPFVHQLYEVDGEEYSVGLLRSRRGLWYRDNANIKNIKYFWTQQVANSESASIIASALKMWGKELTKWPGATWSMESDEGKALLGSPNAISFGYFLISHKKELGNKKITKVQVFLGDEKRDVADEKTHPEMLFYVEDVKGPGGQQGIQQP</sequence>
<name>A0ABR3RHW9_9PLEO</name>
<gene>
    <name evidence="2" type="ORF">SLS60_005079</name>
</gene>